<name>A0A9D9EQ66_9BACT</name>
<evidence type="ECO:0000313" key="4">
    <source>
        <dbReference type="Proteomes" id="UP000823661"/>
    </source>
</evidence>
<reference evidence="3" key="1">
    <citation type="submission" date="2020-10" db="EMBL/GenBank/DDBJ databases">
        <authorList>
            <person name="Gilroy R."/>
        </authorList>
    </citation>
    <scope>NUCLEOTIDE SEQUENCE</scope>
    <source>
        <strain evidence="3">B1-20833</strain>
    </source>
</reference>
<dbReference type="PANTHER" id="PTHR33371">
    <property type="entry name" value="INTERMEMBRANE PHOSPHOLIPID TRANSPORT SYSTEM BINDING PROTEIN MLAD-RELATED"/>
    <property type="match status" value="1"/>
</dbReference>
<dbReference type="PANTHER" id="PTHR33371:SF4">
    <property type="entry name" value="INTERMEMBRANE PHOSPHOLIPID TRANSPORT SYSTEM BINDING PROTEIN MLAD"/>
    <property type="match status" value="1"/>
</dbReference>
<sequence>MKISREFKIGIFVIVILAVSFALINFLRGKDIFNREMTLVSRFDDVAGLVPSAPVYVKGYKAGTVTEVEYDQETGDFEVECSVLRQFRIPKDSRMTLYSVDIMGGKGIRIDLGVSEEYARDGDELTPVFEKDMISSLSSGIGPLVKKVECAVDSLGAAVSSLHRLLAAADPGSISRTLAHLEATMANAENVSAEINGRSAELTSFIDNLDNVSAKLSVIMEKADTTVSNINGVTAALDRSDIEGLVRSFRTLLDKVQDTDGSIGRLMTESEIYDSIDELLSDIDTLVRKIEENPKKYLKISVF</sequence>
<evidence type="ECO:0000256" key="1">
    <source>
        <dbReference type="SAM" id="Phobius"/>
    </source>
</evidence>
<keyword evidence="1" id="KW-1133">Transmembrane helix</keyword>
<gene>
    <name evidence="3" type="ORF">IAC06_01825</name>
</gene>
<dbReference type="Pfam" id="PF02470">
    <property type="entry name" value="MlaD"/>
    <property type="match status" value="1"/>
</dbReference>
<dbReference type="AlphaFoldDB" id="A0A9D9EQ66"/>
<protein>
    <submittedName>
        <fullName evidence="3">MCE family protein</fullName>
    </submittedName>
</protein>
<proteinExistence type="predicted"/>
<feature type="domain" description="Mce/MlaD" evidence="2">
    <location>
        <begin position="38"/>
        <end position="111"/>
    </location>
</feature>
<dbReference type="Proteomes" id="UP000823661">
    <property type="component" value="Unassembled WGS sequence"/>
</dbReference>
<reference evidence="3" key="2">
    <citation type="journal article" date="2021" name="PeerJ">
        <title>Extensive microbial diversity within the chicken gut microbiome revealed by metagenomics and culture.</title>
        <authorList>
            <person name="Gilroy R."/>
            <person name="Ravi A."/>
            <person name="Getino M."/>
            <person name="Pursley I."/>
            <person name="Horton D.L."/>
            <person name="Alikhan N.F."/>
            <person name="Baker D."/>
            <person name="Gharbi K."/>
            <person name="Hall N."/>
            <person name="Watson M."/>
            <person name="Adriaenssens E.M."/>
            <person name="Foster-Nyarko E."/>
            <person name="Jarju S."/>
            <person name="Secka A."/>
            <person name="Antonio M."/>
            <person name="Oren A."/>
            <person name="Chaudhuri R.R."/>
            <person name="La Ragione R."/>
            <person name="Hildebrand F."/>
            <person name="Pallen M.J."/>
        </authorList>
    </citation>
    <scope>NUCLEOTIDE SEQUENCE</scope>
    <source>
        <strain evidence="3">B1-20833</strain>
    </source>
</reference>
<accession>A0A9D9EQ66</accession>
<dbReference type="InterPro" id="IPR052336">
    <property type="entry name" value="MlaD_Phospholipid_Transporter"/>
</dbReference>
<dbReference type="InterPro" id="IPR003399">
    <property type="entry name" value="Mce/MlaD"/>
</dbReference>
<evidence type="ECO:0000259" key="2">
    <source>
        <dbReference type="Pfam" id="PF02470"/>
    </source>
</evidence>
<feature type="transmembrane region" description="Helical" evidence="1">
    <location>
        <begin position="7"/>
        <end position="27"/>
    </location>
</feature>
<comment type="caution">
    <text evidence="3">The sequence shown here is derived from an EMBL/GenBank/DDBJ whole genome shotgun (WGS) entry which is preliminary data.</text>
</comment>
<dbReference type="EMBL" id="JADIMI010000015">
    <property type="protein sequence ID" value="MBO8451609.1"/>
    <property type="molecule type" value="Genomic_DNA"/>
</dbReference>
<keyword evidence="1" id="KW-0812">Transmembrane</keyword>
<evidence type="ECO:0000313" key="3">
    <source>
        <dbReference type="EMBL" id="MBO8451609.1"/>
    </source>
</evidence>
<organism evidence="3 4">
    <name type="scientific">Candidatus Cryptobacteroides intestinavium</name>
    <dbReference type="NCBI Taxonomy" id="2840766"/>
    <lineage>
        <taxon>Bacteria</taxon>
        <taxon>Pseudomonadati</taxon>
        <taxon>Bacteroidota</taxon>
        <taxon>Bacteroidia</taxon>
        <taxon>Bacteroidales</taxon>
        <taxon>Candidatus Cryptobacteroides</taxon>
    </lineage>
</organism>
<keyword evidence="1" id="KW-0472">Membrane</keyword>